<dbReference type="Pfam" id="PF25842">
    <property type="entry name" value="NfeD_TM"/>
    <property type="match status" value="1"/>
</dbReference>
<keyword evidence="1" id="KW-1133">Transmembrane helix</keyword>
<name>A0ABW1IJ95_9BACL</name>
<keyword evidence="1" id="KW-0472">Membrane</keyword>
<dbReference type="EMBL" id="JBHSQV010000006">
    <property type="protein sequence ID" value="MFC5985106.1"/>
    <property type="molecule type" value="Genomic_DNA"/>
</dbReference>
<evidence type="ECO:0000259" key="2">
    <source>
        <dbReference type="Pfam" id="PF25842"/>
    </source>
</evidence>
<organism evidence="3 4">
    <name type="scientific">Marinicrinis lubricantis</name>
    <dbReference type="NCBI Taxonomy" id="2086470"/>
    <lineage>
        <taxon>Bacteria</taxon>
        <taxon>Bacillati</taxon>
        <taxon>Bacillota</taxon>
        <taxon>Bacilli</taxon>
        <taxon>Bacillales</taxon>
        <taxon>Paenibacillaceae</taxon>
    </lineage>
</organism>
<keyword evidence="4" id="KW-1185">Reference proteome</keyword>
<sequence>MGEKMLALYWICFIFGILFVLITVLAGDIIGGLLDGMFEFLSAEGMDFLQPITIVGGLTALGGAGIMLENYTSIGPFYTFVCALFLATLISIALYFFYVKPMSDAENSTAISMQDLVGKIAEVNIPIPADGYGEITMKSGIGTYHEIAASFDGVEISAGNKVLVIDVKDKVAYVSKWEEV</sequence>
<dbReference type="InterPro" id="IPR058653">
    <property type="entry name" value="NfeD2_TM"/>
</dbReference>
<evidence type="ECO:0000313" key="3">
    <source>
        <dbReference type="EMBL" id="MFC5985106.1"/>
    </source>
</evidence>
<comment type="caution">
    <text evidence="3">The sequence shown here is derived from an EMBL/GenBank/DDBJ whole genome shotgun (WGS) entry which is preliminary data.</text>
</comment>
<dbReference type="Proteomes" id="UP001596250">
    <property type="component" value="Unassembled WGS sequence"/>
</dbReference>
<accession>A0ABW1IJ95</accession>
<dbReference type="Gene3D" id="2.40.50.140">
    <property type="entry name" value="Nucleic acid-binding proteins"/>
    <property type="match status" value="1"/>
</dbReference>
<protein>
    <submittedName>
        <fullName evidence="3">Protease</fullName>
    </submittedName>
</protein>
<feature type="transmembrane region" description="Helical" evidence="1">
    <location>
        <begin position="6"/>
        <end position="27"/>
    </location>
</feature>
<gene>
    <name evidence="3" type="ORF">ACFPXP_01190</name>
</gene>
<keyword evidence="1" id="KW-0812">Transmembrane</keyword>
<evidence type="ECO:0000256" key="1">
    <source>
        <dbReference type="SAM" id="Phobius"/>
    </source>
</evidence>
<dbReference type="GO" id="GO:0006508">
    <property type="term" value="P:proteolysis"/>
    <property type="evidence" value="ECO:0007669"/>
    <property type="project" value="UniProtKB-KW"/>
</dbReference>
<feature type="transmembrane region" description="Helical" evidence="1">
    <location>
        <begin position="48"/>
        <end position="68"/>
    </location>
</feature>
<feature type="domain" description="Membrane protein NfeD2 N-terminal transmembrane" evidence="2">
    <location>
        <begin position="4"/>
        <end position="107"/>
    </location>
</feature>
<proteinExistence type="predicted"/>
<dbReference type="GO" id="GO:0008233">
    <property type="term" value="F:peptidase activity"/>
    <property type="evidence" value="ECO:0007669"/>
    <property type="project" value="UniProtKB-KW"/>
</dbReference>
<dbReference type="RefSeq" id="WP_379891621.1">
    <property type="nucleotide sequence ID" value="NZ_CBCSCT010000036.1"/>
</dbReference>
<dbReference type="InterPro" id="IPR012340">
    <property type="entry name" value="NA-bd_OB-fold"/>
</dbReference>
<keyword evidence="3" id="KW-0378">Hydrolase</keyword>
<keyword evidence="3" id="KW-0645">Protease</keyword>
<reference evidence="4" key="1">
    <citation type="journal article" date="2019" name="Int. J. Syst. Evol. Microbiol.">
        <title>The Global Catalogue of Microorganisms (GCM) 10K type strain sequencing project: providing services to taxonomists for standard genome sequencing and annotation.</title>
        <authorList>
            <consortium name="The Broad Institute Genomics Platform"/>
            <consortium name="The Broad Institute Genome Sequencing Center for Infectious Disease"/>
            <person name="Wu L."/>
            <person name="Ma J."/>
        </authorList>
    </citation>
    <scope>NUCLEOTIDE SEQUENCE [LARGE SCALE GENOMIC DNA]</scope>
    <source>
        <strain evidence="4">CCM 8749</strain>
    </source>
</reference>
<evidence type="ECO:0000313" key="4">
    <source>
        <dbReference type="Proteomes" id="UP001596250"/>
    </source>
</evidence>
<feature type="transmembrane region" description="Helical" evidence="1">
    <location>
        <begin position="74"/>
        <end position="98"/>
    </location>
</feature>